<accession>A0ABM0MXH8</accession>
<evidence type="ECO:0000313" key="2">
    <source>
        <dbReference type="Proteomes" id="UP000694865"/>
    </source>
</evidence>
<dbReference type="Pfam" id="PF09273">
    <property type="entry name" value="Rubis-subs-bind"/>
    <property type="match status" value="1"/>
</dbReference>
<protein>
    <submittedName>
        <fullName evidence="3">N-lysine methyltransferase setd6-like</fullName>
    </submittedName>
</protein>
<dbReference type="InterPro" id="IPR036464">
    <property type="entry name" value="Rubisco_LSMT_subst-bd_sf"/>
</dbReference>
<dbReference type="Proteomes" id="UP000694865">
    <property type="component" value="Unplaced"/>
</dbReference>
<dbReference type="SUPFAM" id="SSF81822">
    <property type="entry name" value="RuBisCo LSMT C-terminal, substrate-binding domain"/>
    <property type="match status" value="1"/>
</dbReference>
<gene>
    <name evidence="3" type="primary">LOC102810237</name>
</gene>
<organism evidence="2 3">
    <name type="scientific">Saccoglossus kowalevskii</name>
    <name type="common">Acorn worm</name>
    <dbReference type="NCBI Taxonomy" id="10224"/>
    <lineage>
        <taxon>Eukaryota</taxon>
        <taxon>Metazoa</taxon>
        <taxon>Hemichordata</taxon>
        <taxon>Enteropneusta</taxon>
        <taxon>Harrimaniidae</taxon>
        <taxon>Saccoglossus</taxon>
    </lineage>
</organism>
<evidence type="ECO:0000259" key="1">
    <source>
        <dbReference type="Pfam" id="PF09273"/>
    </source>
</evidence>
<reference evidence="3" key="1">
    <citation type="submission" date="2025-08" db="UniProtKB">
        <authorList>
            <consortium name="RefSeq"/>
        </authorList>
    </citation>
    <scope>IDENTIFICATION</scope>
    <source>
        <tissue evidence="3">Testes</tissue>
    </source>
</reference>
<dbReference type="RefSeq" id="XP_006824719.1">
    <property type="nucleotide sequence ID" value="XM_006824656.1"/>
</dbReference>
<proteinExistence type="predicted"/>
<dbReference type="Gene3D" id="3.90.1420.10">
    <property type="entry name" value="Rubisco LSMT, substrate-binding domain"/>
    <property type="match status" value="1"/>
</dbReference>
<dbReference type="InterPro" id="IPR015353">
    <property type="entry name" value="Rubisco_LSMT_subst-bd"/>
</dbReference>
<feature type="domain" description="Rubisco LSMT substrate-binding" evidence="1">
    <location>
        <begin position="21"/>
        <end position="150"/>
    </location>
</feature>
<keyword evidence="2" id="KW-1185">Reference proteome</keyword>
<evidence type="ECO:0000313" key="3">
    <source>
        <dbReference type="RefSeq" id="XP_006824719.1"/>
    </source>
</evidence>
<dbReference type="GeneID" id="102810237"/>
<feature type="non-terminal residue" evidence="3">
    <location>
        <position position="1"/>
    </location>
</feature>
<name>A0ABM0MXH8_SACKO</name>
<sequence length="171" mass="20007">VEVDISLMYESAKTIGHFNNIEKKWKWLKRQEIVEDSDKISIDRHGIHGLHMMAIIKVLLSDNKEFKTLKKDLIDESDDEDELAIATLSKDDLRQAPDTWQQLIYTMVEKQLETYNTSYEDNHELLKKDAFLTSRKRYSLHIRYGQQSILRNIAECCNNKANTKQNSGCKT</sequence>